<organism evidence="2 3">
    <name type="scientific">Janthinobacterium lividum</name>
    <dbReference type="NCBI Taxonomy" id="29581"/>
    <lineage>
        <taxon>Bacteria</taxon>
        <taxon>Pseudomonadati</taxon>
        <taxon>Pseudomonadota</taxon>
        <taxon>Betaproteobacteria</taxon>
        <taxon>Burkholderiales</taxon>
        <taxon>Oxalobacteraceae</taxon>
        <taxon>Janthinobacterium</taxon>
    </lineage>
</organism>
<keyword evidence="1" id="KW-0732">Signal</keyword>
<dbReference type="EMBL" id="FPKH01000001">
    <property type="protein sequence ID" value="SFX47876.1"/>
    <property type="molecule type" value="Genomic_DNA"/>
</dbReference>
<evidence type="ECO:0000313" key="2">
    <source>
        <dbReference type="EMBL" id="SFX47876.1"/>
    </source>
</evidence>
<proteinExistence type="predicted"/>
<evidence type="ECO:0000256" key="1">
    <source>
        <dbReference type="SAM" id="SignalP"/>
    </source>
</evidence>
<name>A0AB38C7F4_9BURK</name>
<dbReference type="AlphaFoldDB" id="A0AB38C7F4"/>
<feature type="chain" id="PRO_5044274818" description="Lipoprotein" evidence="1">
    <location>
        <begin position="21"/>
        <end position="260"/>
    </location>
</feature>
<dbReference type="RefSeq" id="WP_139248320.1">
    <property type="nucleotide sequence ID" value="NZ_FPKH01000001.1"/>
</dbReference>
<gene>
    <name evidence="2" type="ORF">SAMN03097694_2392</name>
</gene>
<accession>A0AB38C7F4</accession>
<evidence type="ECO:0000313" key="3">
    <source>
        <dbReference type="Proteomes" id="UP000182489"/>
    </source>
</evidence>
<dbReference type="PROSITE" id="PS51257">
    <property type="entry name" value="PROKAR_LIPOPROTEIN"/>
    <property type="match status" value="1"/>
</dbReference>
<protein>
    <recommendedName>
        <fullName evidence="4">Lipoprotein</fullName>
    </recommendedName>
</protein>
<feature type="signal peptide" evidence="1">
    <location>
        <begin position="1"/>
        <end position="20"/>
    </location>
</feature>
<evidence type="ECO:0008006" key="4">
    <source>
        <dbReference type="Google" id="ProtNLM"/>
    </source>
</evidence>
<reference evidence="2 3" key="1">
    <citation type="submission" date="2016-11" db="EMBL/GenBank/DDBJ databases">
        <authorList>
            <person name="Varghese N."/>
            <person name="Submissions S."/>
        </authorList>
    </citation>
    <scope>NUCLEOTIDE SEQUENCE [LARGE SCALE GENOMIC DNA]</scope>
    <source>
        <strain evidence="2 3">NFR18</strain>
    </source>
</reference>
<sequence length="260" mass="29094">MIRHNIAALAIAFWCGLASCANTTTVSGNNRMAFGQARDVTIKNDNRSTNILQTQYTVYNLADVSKLNTLQRHQDALLIAEHPTKLIVASANFVQWTSDPELFLTITFSNVSKLPALKVEYGFSDQMHVGPSRAPRFVAIKHSSTVPKNRKLEYQIDPTEEILTPLISMSDLRKLLKLKNDYCIVMPRVLNEAGKFPSLHFKEGVSSTAIDYALPVAYIYRSIFEQKYIVNAVLSVIVAQRDTLMPPGPSDGDSYPRCRD</sequence>
<dbReference type="Proteomes" id="UP000182489">
    <property type="component" value="Unassembled WGS sequence"/>
</dbReference>
<comment type="caution">
    <text evidence="2">The sequence shown here is derived from an EMBL/GenBank/DDBJ whole genome shotgun (WGS) entry which is preliminary data.</text>
</comment>